<dbReference type="EMBL" id="BAAAQD010000034">
    <property type="protein sequence ID" value="GAA1563978.1"/>
    <property type="molecule type" value="Genomic_DNA"/>
</dbReference>
<comment type="catalytic activity">
    <reaction evidence="3">
        <text>L-glutaminyl-[protein] + H2O = L-glutamyl-[protein] + NH4(+)</text>
        <dbReference type="Rhea" id="RHEA:16441"/>
        <dbReference type="Rhea" id="RHEA-COMP:10207"/>
        <dbReference type="Rhea" id="RHEA-COMP:10208"/>
        <dbReference type="ChEBI" id="CHEBI:15377"/>
        <dbReference type="ChEBI" id="CHEBI:28938"/>
        <dbReference type="ChEBI" id="CHEBI:29973"/>
        <dbReference type="ChEBI" id="CHEBI:30011"/>
        <dbReference type="EC" id="3.5.1.44"/>
    </reaction>
</comment>
<organism evidence="4 5">
    <name type="scientific">Dactylosporangium maewongense</name>
    <dbReference type="NCBI Taxonomy" id="634393"/>
    <lineage>
        <taxon>Bacteria</taxon>
        <taxon>Bacillati</taxon>
        <taxon>Actinomycetota</taxon>
        <taxon>Actinomycetes</taxon>
        <taxon>Micromonosporales</taxon>
        <taxon>Micromonosporaceae</taxon>
        <taxon>Dactylosporangium</taxon>
    </lineage>
</organism>
<evidence type="ECO:0000313" key="4">
    <source>
        <dbReference type="EMBL" id="GAA1563978.1"/>
    </source>
</evidence>
<keyword evidence="1 3" id="KW-0145">Chemotaxis</keyword>
<dbReference type="Pfam" id="PF03975">
    <property type="entry name" value="CheD"/>
    <property type="match status" value="1"/>
</dbReference>
<name>A0ABN2CTA6_9ACTN</name>
<dbReference type="InterPro" id="IPR038592">
    <property type="entry name" value="CheD-like_sf"/>
</dbReference>
<dbReference type="SUPFAM" id="SSF64438">
    <property type="entry name" value="CNF1/YfiH-like putative cysteine hydrolases"/>
    <property type="match status" value="1"/>
</dbReference>
<evidence type="ECO:0000256" key="2">
    <source>
        <dbReference type="ARBA" id="ARBA00022801"/>
    </source>
</evidence>
<evidence type="ECO:0000256" key="3">
    <source>
        <dbReference type="HAMAP-Rule" id="MF_01440"/>
    </source>
</evidence>
<dbReference type="Gene3D" id="3.30.1330.200">
    <property type="match status" value="1"/>
</dbReference>
<reference evidence="4 5" key="1">
    <citation type="journal article" date="2019" name="Int. J. Syst. Evol. Microbiol.">
        <title>The Global Catalogue of Microorganisms (GCM) 10K type strain sequencing project: providing services to taxonomists for standard genome sequencing and annotation.</title>
        <authorList>
            <consortium name="The Broad Institute Genomics Platform"/>
            <consortium name="The Broad Institute Genome Sequencing Center for Infectious Disease"/>
            <person name="Wu L."/>
            <person name="Ma J."/>
        </authorList>
    </citation>
    <scope>NUCLEOTIDE SEQUENCE [LARGE SCALE GENOMIC DNA]</scope>
    <source>
        <strain evidence="4 5">JCM 15933</strain>
    </source>
</reference>
<proteinExistence type="inferred from homology"/>
<keyword evidence="2 3" id="KW-0378">Hydrolase</keyword>
<dbReference type="Proteomes" id="UP001501470">
    <property type="component" value="Unassembled WGS sequence"/>
</dbReference>
<dbReference type="EC" id="3.5.1.44" evidence="3"/>
<comment type="caution">
    <text evidence="4">The sequence shown here is derived from an EMBL/GenBank/DDBJ whole genome shotgun (WGS) entry which is preliminary data.</text>
</comment>
<keyword evidence="5" id="KW-1185">Reference proteome</keyword>
<comment type="function">
    <text evidence="3">Probably deamidates glutamine residues to glutamate on methyl-accepting chemotaxis receptors (MCPs), playing an important role in chemotaxis.</text>
</comment>
<evidence type="ECO:0000313" key="5">
    <source>
        <dbReference type="Proteomes" id="UP001501470"/>
    </source>
</evidence>
<accession>A0ABN2CTA6</accession>
<gene>
    <name evidence="3 4" type="primary">cheD</name>
    <name evidence="4" type="ORF">GCM10009827_101950</name>
</gene>
<protein>
    <recommendedName>
        <fullName evidence="3">Probable chemoreceptor glutamine deamidase CheD</fullName>
        <ecNumber evidence="3">3.5.1.44</ecNumber>
    </recommendedName>
</protein>
<comment type="similarity">
    <text evidence="3">Belongs to the CheD family.</text>
</comment>
<dbReference type="HAMAP" id="MF_01440">
    <property type="entry name" value="CheD"/>
    <property type="match status" value="1"/>
</dbReference>
<dbReference type="InterPro" id="IPR011324">
    <property type="entry name" value="Cytotoxic_necrot_fac-like_cat"/>
</dbReference>
<sequence length="168" mass="18177">MGSVTEVFLNPGDFHFAGAGTRIRTVLGSCVAITLWHPRLLVGGMCHYLLSHRAAPPGEHPTLSGRYADEAVQLFLRELGRNGTRPTDYQAKIFGGGDQFPGGSPGPVPRVPRDNIETGLLLLREHGFHLAAKHLGGTGSRQLVFDLGTGDVWVQHQERRLAGAGHDR</sequence>
<dbReference type="PANTHER" id="PTHR35147:SF3">
    <property type="entry name" value="CHEMORECEPTOR GLUTAMINE DEAMIDASE CHED 1-RELATED"/>
    <property type="match status" value="1"/>
</dbReference>
<evidence type="ECO:0000256" key="1">
    <source>
        <dbReference type="ARBA" id="ARBA00022500"/>
    </source>
</evidence>
<dbReference type="InterPro" id="IPR005659">
    <property type="entry name" value="Chemorcpt_Glu_NH3ase_CheD"/>
</dbReference>
<dbReference type="CDD" id="cd16352">
    <property type="entry name" value="CheD"/>
    <property type="match status" value="1"/>
</dbReference>
<dbReference type="PANTHER" id="PTHR35147">
    <property type="entry name" value="CHEMORECEPTOR GLUTAMINE DEAMIDASE CHED-RELATED"/>
    <property type="match status" value="1"/>
</dbReference>